<dbReference type="SUPFAM" id="SSF47090">
    <property type="entry name" value="PGBD-like"/>
    <property type="match status" value="1"/>
</dbReference>
<dbReference type="Proteomes" id="UP000221469">
    <property type="component" value="Segment"/>
</dbReference>
<evidence type="ECO:0000256" key="1">
    <source>
        <dbReference type="ARBA" id="ARBA00022801"/>
    </source>
</evidence>
<name>A0A0M4RBX4_9CAUD</name>
<dbReference type="InterPro" id="IPR000675">
    <property type="entry name" value="Cutinase/axe"/>
</dbReference>
<dbReference type="InterPro" id="IPR036365">
    <property type="entry name" value="PGBD-like_sf"/>
</dbReference>
<dbReference type="EMBL" id="KT591491">
    <property type="protein sequence ID" value="ALF00566.1"/>
    <property type="molecule type" value="Genomic_DNA"/>
</dbReference>
<dbReference type="InterPro" id="IPR029058">
    <property type="entry name" value="AB_hydrolase_fold"/>
</dbReference>
<feature type="domain" description="Peptidoglycan binding-like" evidence="2">
    <location>
        <begin position="26"/>
        <end position="69"/>
    </location>
</feature>
<sequence>MWIGWQEGMSGRPVLAAKGELRAKFSYGKNLDLTEHFGPDLTEALKTFQRNKGGLRTDGVLDYATQKALGVLEALKPWVFTVAGTGAGWDAGYPAEVARAVLDLYRWQGVNYPAKPFPMGSSVDAGIAELKKLLRERMDRYPAARFVLIGYSQGAIVTSMVWQNFIKGSDLEARIIGSITYGNPCRELHVANGNVAEGIPVPEGRGISDFRLRSTPSWWYDFAHGANSRFGRDIYTDTPDDDAGEMMTAIYRLVQDLKNIIVGTDSLIEQVGEMFQRPITEVGAAMWAIFLGGQFVATRPYPTMPHINYDINPAVAILRRIAA</sequence>
<organism evidence="3 4">
    <name type="scientific">Mycobacterium phage Bricole</name>
    <dbReference type="NCBI Taxonomy" id="1718601"/>
    <lineage>
        <taxon>Viruses</taxon>
        <taxon>Duplodnaviria</taxon>
        <taxon>Heunggongvirae</taxon>
        <taxon>Uroviricota</taxon>
        <taxon>Caudoviricetes</taxon>
        <taxon>Vilmaviridae</taxon>
        <taxon>Mclasvirinae</taxon>
        <taxon>Bongovirus</taxon>
        <taxon>Bongovirus bongo</taxon>
    </lineage>
</organism>
<dbReference type="InterPro" id="IPR002477">
    <property type="entry name" value="Peptidoglycan-bd-like"/>
</dbReference>
<proteinExistence type="predicted"/>
<reference evidence="3 4" key="1">
    <citation type="submission" date="2015-08" db="EMBL/GenBank/DDBJ databases">
        <authorList>
            <person name="Barekzi N."/>
            <person name="Doss J.H."/>
            <person name="Bluford J."/>
            <person name="Fizer S."/>
            <person name="Garofalo A.E."/>
            <person name="Gasalao M.B."/>
            <person name="Griffin J."/>
            <person name="Henderson C.M."/>
            <person name="Hyre A.N."/>
            <person name="Irons L.B."/>
            <person name="Jafree E."/>
            <person name="Kanda K."/>
            <person name="Matthews D."/>
            <person name="Mclaren B."/>
            <person name="Moriarty A."/>
            <person name="Northam N."/>
            <person name="Ryan M."/>
            <person name="Smith D.E."/>
            <person name="Vanselow D."/>
            <person name="Welch J."/>
            <person name="Gauthier D."/>
            <person name="Anders K.R."/>
            <person name="Bradley K.W."/>
            <person name="Asai D.J."/>
            <person name="Bowman C.A."/>
            <person name="Russell D.A."/>
            <person name="Pope W.H."/>
            <person name="Jacobs-Sera D."/>
            <person name="Hendrix R.W."/>
            <person name="Hatfull G.F."/>
        </authorList>
    </citation>
    <scope>NUCLEOTIDE SEQUENCE [LARGE SCALE GENOMIC DNA]</scope>
</reference>
<dbReference type="InterPro" id="IPR041855">
    <property type="entry name" value="Lysin_B_C_ter"/>
</dbReference>
<evidence type="ECO:0000259" key="2">
    <source>
        <dbReference type="Pfam" id="PF01471"/>
    </source>
</evidence>
<protein>
    <submittedName>
        <fullName evidence="3">Lysin B</fullName>
    </submittedName>
</protein>
<keyword evidence="1" id="KW-0378">Hydrolase</keyword>
<gene>
    <name evidence="3" type="ORF">SEA_BRICOLE_38</name>
</gene>
<dbReference type="SMART" id="SM01110">
    <property type="entry name" value="Cutinase"/>
    <property type="match status" value="1"/>
</dbReference>
<dbReference type="Gene3D" id="3.40.50.1820">
    <property type="entry name" value="alpha/beta hydrolase"/>
    <property type="match status" value="1"/>
</dbReference>
<dbReference type="Gene3D" id="1.10.101.10">
    <property type="entry name" value="PGBD-like superfamily/PGBD"/>
    <property type="match status" value="1"/>
</dbReference>
<evidence type="ECO:0000313" key="3">
    <source>
        <dbReference type="EMBL" id="ALF00566.1"/>
    </source>
</evidence>
<dbReference type="InterPro" id="IPR036366">
    <property type="entry name" value="PGBDSf"/>
</dbReference>
<dbReference type="GO" id="GO:0016787">
    <property type="term" value="F:hydrolase activity"/>
    <property type="evidence" value="ECO:0007669"/>
    <property type="project" value="UniProtKB-KW"/>
</dbReference>
<evidence type="ECO:0000313" key="4">
    <source>
        <dbReference type="Proteomes" id="UP000221469"/>
    </source>
</evidence>
<dbReference type="SUPFAM" id="SSF53474">
    <property type="entry name" value="alpha/beta-Hydrolases"/>
    <property type="match status" value="1"/>
</dbReference>
<dbReference type="Pfam" id="PF01471">
    <property type="entry name" value="PG_binding_1"/>
    <property type="match status" value="1"/>
</dbReference>
<dbReference type="Pfam" id="PF01083">
    <property type="entry name" value="Cutinase"/>
    <property type="match status" value="1"/>
</dbReference>
<accession>A0A0M4RBX4</accession>
<dbReference type="Gene3D" id="1.10.10.1120">
    <property type="entry name" value="Lysin B, C-terminal linker domain"/>
    <property type="match status" value="1"/>
</dbReference>